<evidence type="ECO:0000256" key="1">
    <source>
        <dbReference type="SAM" id="Phobius"/>
    </source>
</evidence>
<feature type="transmembrane region" description="Helical" evidence="1">
    <location>
        <begin position="6"/>
        <end position="26"/>
    </location>
</feature>
<keyword evidence="3" id="KW-1185">Reference proteome</keyword>
<dbReference type="EMBL" id="FRAE01000025">
    <property type="protein sequence ID" value="SHJ98441.1"/>
    <property type="molecule type" value="Genomic_DNA"/>
</dbReference>
<dbReference type="Proteomes" id="UP000242497">
    <property type="component" value="Unassembled WGS sequence"/>
</dbReference>
<name>A0A1M6NRV2_9FIRM</name>
<dbReference type="OrthoDB" id="1756971at2"/>
<gene>
    <name evidence="2" type="ORF">SAMN02744037_01345</name>
</gene>
<sequence length="354" mass="42099">MDKRVIKSILLIGALIFIISFFITSFKTKDSSDESKEAINTKEVSLINELKKQKSIQISNKNLEDIDVEEEFYTDFKYYLGKLNKLDNSVEFNEVFTGKGDNIEFSTDFNYIKVTGYNKIDYFEIPSNEKEGIRNLFNKEIYTSFDSIKNYKNWDNVIAEYKDKKKEISNLKEFDEKIIKKRKISQYQASKMEEQVKDNFYITINAKEYEFYIQTIGKNAIGVYYKNYKSYYEIDNDFYNYLCDISFVAKKDNEIEQEKSEYDWVQSIEIKDIVNNIDETFDGEQKDNILDSLFNKEIKEVNFDKYEVKRYILKLKGNGKSEDITIYESYVYKNDKYYEIKNADLIIDSFLNAP</sequence>
<proteinExistence type="predicted"/>
<protein>
    <submittedName>
        <fullName evidence="2">Uncharacterized protein</fullName>
    </submittedName>
</protein>
<reference evidence="3" key="1">
    <citation type="submission" date="2016-11" db="EMBL/GenBank/DDBJ databases">
        <authorList>
            <person name="Varghese N."/>
            <person name="Submissions S."/>
        </authorList>
    </citation>
    <scope>NUCLEOTIDE SEQUENCE [LARGE SCALE GENOMIC DNA]</scope>
    <source>
        <strain evidence="3">DSM 15518</strain>
    </source>
</reference>
<evidence type="ECO:0000313" key="3">
    <source>
        <dbReference type="Proteomes" id="UP000242497"/>
    </source>
</evidence>
<keyword evidence="1" id="KW-1133">Transmembrane helix</keyword>
<keyword evidence="1" id="KW-0472">Membrane</keyword>
<accession>A0A1M6NRV2</accession>
<organism evidence="2 3">
    <name type="scientific">Tepidibacter formicigenes DSM 15518</name>
    <dbReference type="NCBI Taxonomy" id="1123349"/>
    <lineage>
        <taxon>Bacteria</taxon>
        <taxon>Bacillati</taxon>
        <taxon>Bacillota</taxon>
        <taxon>Clostridia</taxon>
        <taxon>Peptostreptococcales</taxon>
        <taxon>Peptostreptococcaceae</taxon>
        <taxon>Tepidibacter</taxon>
    </lineage>
</organism>
<evidence type="ECO:0000313" key="2">
    <source>
        <dbReference type="EMBL" id="SHJ98441.1"/>
    </source>
</evidence>
<dbReference type="RefSeq" id="WP_072888456.1">
    <property type="nucleotide sequence ID" value="NZ_FRAE01000025.1"/>
</dbReference>
<dbReference type="AlphaFoldDB" id="A0A1M6NRV2"/>
<keyword evidence="1" id="KW-0812">Transmembrane</keyword>